<dbReference type="EMBL" id="RCCT01000001">
    <property type="protein sequence ID" value="RLK10811.1"/>
    <property type="molecule type" value="Genomic_DNA"/>
</dbReference>
<organism evidence="2 3">
    <name type="scientific">Ruegeria conchae</name>
    <dbReference type="NCBI Taxonomy" id="981384"/>
    <lineage>
        <taxon>Bacteria</taxon>
        <taxon>Pseudomonadati</taxon>
        <taxon>Pseudomonadota</taxon>
        <taxon>Alphaproteobacteria</taxon>
        <taxon>Rhodobacterales</taxon>
        <taxon>Roseobacteraceae</taxon>
        <taxon>Ruegeria</taxon>
    </lineage>
</organism>
<gene>
    <name evidence="2" type="ORF">CLV75_0797</name>
</gene>
<dbReference type="AlphaFoldDB" id="A0A497ZR82"/>
<comment type="caution">
    <text evidence="2">The sequence shown here is derived from an EMBL/GenBank/DDBJ whole genome shotgun (WGS) entry which is preliminary data.</text>
</comment>
<evidence type="ECO:0000256" key="1">
    <source>
        <dbReference type="SAM" id="MobiDB-lite"/>
    </source>
</evidence>
<dbReference type="STRING" id="981384.GCA_000192475_03466"/>
<evidence type="ECO:0000313" key="2">
    <source>
        <dbReference type="EMBL" id="RLK10811.1"/>
    </source>
</evidence>
<proteinExistence type="predicted"/>
<reference evidence="2 3" key="1">
    <citation type="submission" date="2018-10" db="EMBL/GenBank/DDBJ databases">
        <title>Genomic Encyclopedia of Archaeal and Bacterial Type Strains, Phase II (KMG-II): from individual species to whole genera.</title>
        <authorList>
            <person name="Goeker M."/>
        </authorList>
    </citation>
    <scope>NUCLEOTIDE SEQUENCE [LARGE SCALE GENOMIC DNA]</scope>
    <source>
        <strain evidence="2 3">DSM 29317</strain>
    </source>
</reference>
<protein>
    <submittedName>
        <fullName evidence="2">Type IV pilus biogenesis protein PilP</fullName>
    </submittedName>
</protein>
<name>A0A497ZR82_9RHOB</name>
<feature type="region of interest" description="Disordered" evidence="1">
    <location>
        <begin position="1"/>
        <end position="29"/>
    </location>
</feature>
<sequence>MGLQPFWFERPHDTRSPKTTHNAGPGYTIRPQIMANSTVKSAATQAGALKKNSVSVLGIFGPKSELRALVRLSSGRVKKVKPGSRVASGKVIAIDEEGVVLRQSGQNRRIDIPGS</sequence>
<dbReference type="Proteomes" id="UP000271700">
    <property type="component" value="Unassembled WGS sequence"/>
</dbReference>
<accession>A0A497ZR82</accession>
<keyword evidence="3" id="KW-1185">Reference proteome</keyword>
<evidence type="ECO:0000313" key="3">
    <source>
        <dbReference type="Proteomes" id="UP000271700"/>
    </source>
</evidence>